<keyword evidence="4" id="KW-0653">Protein transport</keyword>
<keyword evidence="2" id="KW-0344">Guanine-nucleotide releasing factor</keyword>
<name>A0A0C3D1N8_9AGAM</name>
<keyword evidence="8" id="KW-1185">Reference proteome</keyword>
<keyword evidence="5" id="KW-0012">Acyltransferase</keyword>
<dbReference type="GO" id="GO:0005737">
    <property type="term" value="C:cytoplasm"/>
    <property type="evidence" value="ECO:0007669"/>
    <property type="project" value="TreeGrafter"/>
</dbReference>
<dbReference type="Gene3D" id="3.40.630.30">
    <property type="match status" value="1"/>
</dbReference>
<dbReference type="STRING" id="1036808.A0A0C3D1N8"/>
<evidence type="ECO:0000256" key="3">
    <source>
        <dbReference type="ARBA" id="ARBA00022679"/>
    </source>
</evidence>
<proteinExistence type="predicted"/>
<dbReference type="CDD" id="cd04301">
    <property type="entry name" value="NAT_SF"/>
    <property type="match status" value="1"/>
</dbReference>
<gene>
    <name evidence="7" type="ORF">SCLCIDRAFT_1221757</name>
</gene>
<dbReference type="GO" id="GO:0004059">
    <property type="term" value="F:aralkylamine N-acetyltransferase activity"/>
    <property type="evidence" value="ECO:0007669"/>
    <property type="project" value="TreeGrafter"/>
</dbReference>
<evidence type="ECO:0000313" key="7">
    <source>
        <dbReference type="EMBL" id="KIM54740.1"/>
    </source>
</evidence>
<dbReference type="GO" id="GO:0015031">
    <property type="term" value="P:protein transport"/>
    <property type="evidence" value="ECO:0007669"/>
    <property type="project" value="UniProtKB-KW"/>
</dbReference>
<dbReference type="SUPFAM" id="SSF51316">
    <property type="entry name" value="Mss4-like"/>
    <property type="match status" value="1"/>
</dbReference>
<evidence type="ECO:0000313" key="8">
    <source>
        <dbReference type="Proteomes" id="UP000053989"/>
    </source>
</evidence>
<dbReference type="InterPro" id="IPR051635">
    <property type="entry name" value="SNAT-like"/>
</dbReference>
<dbReference type="InterPro" id="IPR011323">
    <property type="entry name" value="Mss4/transl-control_tumour"/>
</dbReference>
<sequence>MENVLFRNVSSNELERAIEIECECFPPDEAASLESLIYRQAHAPDLFLGAYLAKSPEHHELIGYVCSTLSPSQSLTHDSMSKHVLGSSSVCVHSVTIIPAHRRKGIASALLREYISRLSAAGEYERILLITHQELRQFYDGVGFEFVGLSPVQHGLRPWYEMRKVLPRSEMTPSVPLEQPQSLPPGLLDALKPSGRKATARILQSFPGGVQDVCTLHSGDGVLKNKYDLICPRTGCGCVILKSGVGDLDERASVEMDPPNKPIHPDLTLLPAPPATTHWWLIRPSPFAFENIGFTRPVPPGDKSSEPTKKLKLLICAECDLGPLGWTEEGGTEFWLACSRMRYSA</sequence>
<dbReference type="PANTHER" id="PTHR10908">
    <property type="entry name" value="SEROTONIN N-ACETYLTRANSFERASE"/>
    <property type="match status" value="1"/>
</dbReference>
<dbReference type="InterPro" id="IPR007515">
    <property type="entry name" value="Mss4"/>
</dbReference>
<dbReference type="Gene3D" id="2.170.150.10">
    <property type="entry name" value="Metal Binding Protein, Guanine Nucleotide Exchange Factor, Chain A"/>
    <property type="match status" value="1"/>
</dbReference>
<dbReference type="Pfam" id="PF00583">
    <property type="entry name" value="Acetyltransf_1"/>
    <property type="match status" value="1"/>
</dbReference>
<evidence type="ECO:0000256" key="5">
    <source>
        <dbReference type="ARBA" id="ARBA00023315"/>
    </source>
</evidence>
<dbReference type="PROSITE" id="PS51796">
    <property type="entry name" value="MSS4"/>
    <property type="match status" value="1"/>
</dbReference>
<reference evidence="8" key="2">
    <citation type="submission" date="2015-01" db="EMBL/GenBank/DDBJ databases">
        <title>Evolutionary Origins and Diversification of the Mycorrhizal Mutualists.</title>
        <authorList>
            <consortium name="DOE Joint Genome Institute"/>
            <consortium name="Mycorrhizal Genomics Consortium"/>
            <person name="Kohler A."/>
            <person name="Kuo A."/>
            <person name="Nagy L.G."/>
            <person name="Floudas D."/>
            <person name="Copeland A."/>
            <person name="Barry K.W."/>
            <person name="Cichocki N."/>
            <person name="Veneault-Fourrey C."/>
            <person name="LaButti K."/>
            <person name="Lindquist E.A."/>
            <person name="Lipzen A."/>
            <person name="Lundell T."/>
            <person name="Morin E."/>
            <person name="Murat C."/>
            <person name="Riley R."/>
            <person name="Ohm R."/>
            <person name="Sun H."/>
            <person name="Tunlid A."/>
            <person name="Henrissat B."/>
            <person name="Grigoriev I.V."/>
            <person name="Hibbett D.S."/>
            <person name="Martin F."/>
        </authorList>
    </citation>
    <scope>NUCLEOTIDE SEQUENCE [LARGE SCALE GENOMIC DNA]</scope>
    <source>
        <strain evidence="8">Foug A</strain>
    </source>
</reference>
<feature type="domain" description="N-acetyltransferase" evidence="6">
    <location>
        <begin position="4"/>
        <end position="167"/>
    </location>
</feature>
<dbReference type="InterPro" id="IPR000182">
    <property type="entry name" value="GNAT_dom"/>
</dbReference>
<accession>A0A0C3D1N8</accession>
<dbReference type="OrthoDB" id="30840at2759"/>
<dbReference type="InterPro" id="IPR016181">
    <property type="entry name" value="Acyl_CoA_acyltransferase"/>
</dbReference>
<dbReference type="GO" id="GO:0005085">
    <property type="term" value="F:guanyl-nucleotide exchange factor activity"/>
    <property type="evidence" value="ECO:0007669"/>
    <property type="project" value="UniProtKB-KW"/>
</dbReference>
<dbReference type="InterPro" id="IPR011057">
    <property type="entry name" value="Mss4-like_sf"/>
</dbReference>
<dbReference type="HOGENOM" id="CLU_070381_0_0_1"/>
<organism evidence="7 8">
    <name type="scientific">Scleroderma citrinum Foug A</name>
    <dbReference type="NCBI Taxonomy" id="1036808"/>
    <lineage>
        <taxon>Eukaryota</taxon>
        <taxon>Fungi</taxon>
        <taxon>Dikarya</taxon>
        <taxon>Basidiomycota</taxon>
        <taxon>Agaricomycotina</taxon>
        <taxon>Agaricomycetes</taxon>
        <taxon>Agaricomycetidae</taxon>
        <taxon>Boletales</taxon>
        <taxon>Sclerodermatineae</taxon>
        <taxon>Sclerodermataceae</taxon>
        <taxon>Scleroderma</taxon>
    </lineage>
</organism>
<dbReference type="Pfam" id="PF04421">
    <property type="entry name" value="Mss4"/>
    <property type="match status" value="1"/>
</dbReference>
<dbReference type="AlphaFoldDB" id="A0A0C3D1N8"/>
<evidence type="ECO:0000256" key="1">
    <source>
        <dbReference type="ARBA" id="ARBA00022448"/>
    </source>
</evidence>
<dbReference type="GO" id="GO:0007264">
    <property type="term" value="P:small GTPase-mediated signal transduction"/>
    <property type="evidence" value="ECO:0007669"/>
    <property type="project" value="InterPro"/>
</dbReference>
<dbReference type="InParanoid" id="A0A0C3D1N8"/>
<evidence type="ECO:0000259" key="6">
    <source>
        <dbReference type="PROSITE" id="PS51186"/>
    </source>
</evidence>
<keyword evidence="1" id="KW-0813">Transport</keyword>
<dbReference type="SUPFAM" id="SSF55729">
    <property type="entry name" value="Acyl-CoA N-acyltransferases (Nat)"/>
    <property type="match status" value="1"/>
</dbReference>
<dbReference type="PROSITE" id="PS51186">
    <property type="entry name" value="GNAT"/>
    <property type="match status" value="1"/>
</dbReference>
<protein>
    <recommendedName>
        <fullName evidence="6">N-acetyltransferase domain-containing protein</fullName>
    </recommendedName>
</protein>
<keyword evidence="3" id="KW-0808">Transferase</keyword>
<evidence type="ECO:0000256" key="2">
    <source>
        <dbReference type="ARBA" id="ARBA00022658"/>
    </source>
</evidence>
<dbReference type="PANTHER" id="PTHR10908:SF0">
    <property type="entry name" value="SEROTONIN N-ACETYLTRANSFERASE"/>
    <property type="match status" value="1"/>
</dbReference>
<evidence type="ECO:0000256" key="4">
    <source>
        <dbReference type="ARBA" id="ARBA00022927"/>
    </source>
</evidence>
<dbReference type="EMBL" id="KN822148">
    <property type="protein sequence ID" value="KIM54740.1"/>
    <property type="molecule type" value="Genomic_DNA"/>
</dbReference>
<dbReference type="Proteomes" id="UP000053989">
    <property type="component" value="Unassembled WGS sequence"/>
</dbReference>
<reference evidence="7 8" key="1">
    <citation type="submission" date="2014-04" db="EMBL/GenBank/DDBJ databases">
        <authorList>
            <consortium name="DOE Joint Genome Institute"/>
            <person name="Kuo A."/>
            <person name="Kohler A."/>
            <person name="Nagy L.G."/>
            <person name="Floudas D."/>
            <person name="Copeland A."/>
            <person name="Barry K.W."/>
            <person name="Cichocki N."/>
            <person name="Veneault-Fourrey C."/>
            <person name="LaButti K."/>
            <person name="Lindquist E.A."/>
            <person name="Lipzen A."/>
            <person name="Lundell T."/>
            <person name="Morin E."/>
            <person name="Murat C."/>
            <person name="Sun H."/>
            <person name="Tunlid A."/>
            <person name="Henrissat B."/>
            <person name="Grigoriev I.V."/>
            <person name="Hibbett D.S."/>
            <person name="Martin F."/>
            <person name="Nordberg H.P."/>
            <person name="Cantor M.N."/>
            <person name="Hua S.X."/>
        </authorList>
    </citation>
    <scope>NUCLEOTIDE SEQUENCE [LARGE SCALE GENOMIC DNA]</scope>
    <source>
        <strain evidence="7 8">Foug A</strain>
    </source>
</reference>